<keyword evidence="5" id="KW-1185">Reference proteome</keyword>
<dbReference type="GO" id="GO:0016747">
    <property type="term" value="F:acyltransferase activity, transferring groups other than amino-acyl groups"/>
    <property type="evidence" value="ECO:0007669"/>
    <property type="project" value="InterPro"/>
</dbReference>
<feature type="transmembrane region" description="Helical" evidence="1">
    <location>
        <begin position="388"/>
        <end position="409"/>
    </location>
</feature>
<dbReference type="AlphaFoldDB" id="A0A917MS72"/>
<dbReference type="RefSeq" id="WP_188359036.1">
    <property type="nucleotide sequence ID" value="NZ_BMDC01000001.1"/>
</dbReference>
<keyword evidence="1" id="KW-0472">Membrane</keyword>
<dbReference type="InterPro" id="IPR043968">
    <property type="entry name" value="SGNH"/>
</dbReference>
<feature type="transmembrane region" description="Helical" evidence="1">
    <location>
        <begin position="222"/>
        <end position="239"/>
    </location>
</feature>
<organism evidence="4 5">
    <name type="scientific">Rothia aerolata</name>
    <dbReference type="NCBI Taxonomy" id="1812262"/>
    <lineage>
        <taxon>Bacteria</taxon>
        <taxon>Bacillati</taxon>
        <taxon>Actinomycetota</taxon>
        <taxon>Actinomycetes</taxon>
        <taxon>Micrococcales</taxon>
        <taxon>Micrococcaceae</taxon>
        <taxon>Rothia</taxon>
    </lineage>
</organism>
<protein>
    <submittedName>
        <fullName evidence="4">Acyltransferase</fullName>
    </submittedName>
</protein>
<feature type="transmembrane region" description="Helical" evidence="1">
    <location>
        <begin position="335"/>
        <end position="354"/>
    </location>
</feature>
<keyword evidence="1" id="KW-0812">Transmembrane</keyword>
<evidence type="ECO:0000313" key="5">
    <source>
        <dbReference type="Proteomes" id="UP000600171"/>
    </source>
</evidence>
<gene>
    <name evidence="4" type="ORF">GCM10007359_08270</name>
</gene>
<comment type="caution">
    <text evidence="4">The sequence shown here is derived from an EMBL/GenBank/DDBJ whole genome shotgun (WGS) entry which is preliminary data.</text>
</comment>
<keyword evidence="4" id="KW-0808">Transferase</keyword>
<dbReference type="Proteomes" id="UP000600171">
    <property type="component" value="Unassembled WGS sequence"/>
</dbReference>
<reference evidence="4 5" key="1">
    <citation type="journal article" date="2014" name="Int. J. Syst. Evol. Microbiol.">
        <title>Complete genome sequence of Corynebacterium casei LMG S-19264T (=DSM 44701T), isolated from a smear-ripened cheese.</title>
        <authorList>
            <consortium name="US DOE Joint Genome Institute (JGI-PGF)"/>
            <person name="Walter F."/>
            <person name="Albersmeier A."/>
            <person name="Kalinowski J."/>
            <person name="Ruckert C."/>
        </authorList>
    </citation>
    <scope>NUCLEOTIDE SEQUENCE [LARGE SCALE GENOMIC DNA]</scope>
    <source>
        <strain evidence="4 5">CCM 8669</strain>
    </source>
</reference>
<sequence length="705" mass="78037">MVNSPSHPPQLLDSRFLETRGFRPEIQGLRALALFLVVTYHIWFSRVSGGVDVFLFISAFLLSLSSMRKINEGKPLALVKYWLHVFQRLLPAAATVVAGTVIASFIFLPASRLMSIVQDALATLLYFLNWRLAFNSVDYYAQDAAGKTPLQHFWSLSLQGQIFILWPLFFVLVALMARRLRFNLIGSAILVFGTIFALSLAFSVYETSHNQSVAYFDTRTRLWEFAAGTLLALLTFKWRPPNWARVPMGWIGIVGLVSCGFVLPVEQAFPGYLALWPLLSAALIILAGMTGSPAGADRILASKPLLKLGEISYALYLVHWPVFIIYSTVTGQNHPGFITGTLMILVCMVIAWAIHTYIEEPLRKDARARTSTAGGQALPWARPKRSFVFLKPIAVISACLLIVGGPLLASRYYLQQREVEFAEIENQAGGAHFPGALAPENEDEDYDYPPLPATDIQSQYDGLEAGSCVGQVELVNPVLEAECGFQGSGVEDSPTIAVIGGSHTGQSIAFYRELASYNQMNLLDLHTGGCRFPLEAEPNPTAECIDRNEAWSQQVLEQKPDYVALMLTQTSSQGDREILVPGVEEKIEQFTQAGIRVIGLRDNPRWKQNVYECAQTSKNDPNSCNEPVGNRLEPVNPAQDLIDSNSNLFGLDFTDQYCPEGQCKAVIGNVYVYMDNNHVSKAFGRTLSDFAQTQLDDQGWLSPTV</sequence>
<dbReference type="InterPro" id="IPR002656">
    <property type="entry name" value="Acyl_transf_3_dom"/>
</dbReference>
<dbReference type="PANTHER" id="PTHR23028:SF53">
    <property type="entry name" value="ACYL_TRANSF_3 DOMAIN-CONTAINING PROTEIN"/>
    <property type="match status" value="1"/>
</dbReference>
<keyword evidence="1" id="KW-1133">Transmembrane helix</keyword>
<dbReference type="Pfam" id="PF19040">
    <property type="entry name" value="SGNH"/>
    <property type="match status" value="1"/>
</dbReference>
<feature type="domain" description="Acyltransferase 3" evidence="2">
    <location>
        <begin position="25"/>
        <end position="354"/>
    </location>
</feature>
<proteinExistence type="predicted"/>
<dbReference type="Pfam" id="PF01757">
    <property type="entry name" value="Acyl_transf_3"/>
    <property type="match status" value="1"/>
</dbReference>
<feature type="transmembrane region" description="Helical" evidence="1">
    <location>
        <begin position="271"/>
        <end position="290"/>
    </location>
</feature>
<dbReference type="GO" id="GO:0016020">
    <property type="term" value="C:membrane"/>
    <property type="evidence" value="ECO:0007669"/>
    <property type="project" value="TreeGrafter"/>
</dbReference>
<name>A0A917MS72_9MICC</name>
<feature type="transmembrane region" description="Helical" evidence="1">
    <location>
        <begin position="90"/>
        <end position="108"/>
    </location>
</feature>
<evidence type="ECO:0000256" key="1">
    <source>
        <dbReference type="SAM" id="Phobius"/>
    </source>
</evidence>
<dbReference type="EMBL" id="BMDC01000001">
    <property type="protein sequence ID" value="GGH60263.1"/>
    <property type="molecule type" value="Genomic_DNA"/>
</dbReference>
<dbReference type="InterPro" id="IPR050879">
    <property type="entry name" value="Acyltransferase_3"/>
</dbReference>
<keyword evidence="4" id="KW-0012">Acyltransferase</keyword>
<dbReference type="GO" id="GO:0009103">
    <property type="term" value="P:lipopolysaccharide biosynthetic process"/>
    <property type="evidence" value="ECO:0007669"/>
    <property type="project" value="TreeGrafter"/>
</dbReference>
<feature type="transmembrane region" description="Helical" evidence="1">
    <location>
        <begin position="153"/>
        <end position="175"/>
    </location>
</feature>
<feature type="transmembrane region" description="Helical" evidence="1">
    <location>
        <begin position="311"/>
        <end position="329"/>
    </location>
</feature>
<dbReference type="PANTHER" id="PTHR23028">
    <property type="entry name" value="ACETYLTRANSFERASE"/>
    <property type="match status" value="1"/>
</dbReference>
<feature type="transmembrane region" description="Helical" evidence="1">
    <location>
        <begin position="182"/>
        <end position="202"/>
    </location>
</feature>
<accession>A0A917MS72</accession>
<evidence type="ECO:0000259" key="2">
    <source>
        <dbReference type="Pfam" id="PF01757"/>
    </source>
</evidence>
<feature type="transmembrane region" description="Helical" evidence="1">
    <location>
        <begin position="246"/>
        <end position="265"/>
    </location>
</feature>
<evidence type="ECO:0000313" key="4">
    <source>
        <dbReference type="EMBL" id="GGH60263.1"/>
    </source>
</evidence>
<feature type="domain" description="SGNH" evidence="3">
    <location>
        <begin position="481"/>
        <end position="688"/>
    </location>
</feature>
<feature type="transmembrane region" description="Helical" evidence="1">
    <location>
        <begin position="51"/>
        <end position="70"/>
    </location>
</feature>
<evidence type="ECO:0000259" key="3">
    <source>
        <dbReference type="Pfam" id="PF19040"/>
    </source>
</evidence>